<dbReference type="PROSITE" id="PS51076">
    <property type="entry name" value="MH2"/>
    <property type="match status" value="1"/>
</dbReference>
<sequence length="571" mass="63717">MRGLGSKKIKSLMHLMLAGNEQIESGDQSPKNDRASADKAELKLLLKKFRKSKCLEGLQRAISAENSETPCVVYTIPPEERTAYSGQMKSFPHFLCCKYCRFQNILTHHQLRPTSNCLYPFNKNKRLEQVCVNPYHYETIENPKHPKVVVRRNPATECPENFSVIRASEDGGLDAKVPNMTLSYEQILSLQPQLFASDLQSTSENDSGVAMDIQMMDISGGSNGNELNQHQSTSSSSNIPHTFNHIYSGFAGPNSVESSLGMNSPISHEFSPQGYLSDDLDMDQQVNSPLSDAGGQQSSPLFTSQNQFNFTNKNRSGPFDLVEESARFDRIMERTTEMHQRKESNQQQTPTNADIPSTAAEAAAISIVEYEEPTFWCSLTYYELNQRVGDVFHASKPSLVIDGYTSPTDEDRFCLGQLPNLHRPQDVVNARKCIGRGARIYSIGGDVYCETLSETAKVFIQAPSASAQLSAPAATVYKVPQYCNLKLFSMKDFGKLLNTAVKQGFESVYSLTRFCTIRMSFVKGWGSEYHRQSVTSTPCWLEIHLNGPLAWLDRVLSQMGAPPNNKCTSYS</sequence>
<evidence type="ECO:0000313" key="12">
    <source>
        <dbReference type="Proteomes" id="UP000580250"/>
    </source>
</evidence>
<dbReference type="PANTHER" id="PTHR13703:SF25">
    <property type="entry name" value="MOTHERS AGAINST DECAPENTAPLEGIC HOMOLOG"/>
    <property type="match status" value="1"/>
</dbReference>
<feature type="domain" description="MH1" evidence="9">
    <location>
        <begin position="11"/>
        <end position="146"/>
    </location>
</feature>
<evidence type="ECO:0000256" key="5">
    <source>
        <dbReference type="ARBA" id="ARBA00023163"/>
    </source>
</evidence>
<dbReference type="Pfam" id="PF03166">
    <property type="entry name" value="MH2"/>
    <property type="match status" value="1"/>
</dbReference>
<dbReference type="SMART" id="SM00523">
    <property type="entry name" value="DWA"/>
    <property type="match status" value="1"/>
</dbReference>
<keyword evidence="4 7" id="KW-0805">Transcription regulation</keyword>
<keyword evidence="2" id="KW-0479">Metal-binding</keyword>
<protein>
    <recommendedName>
        <fullName evidence="7">Mothers against decapentaplegic homolog</fullName>
        <shortName evidence="7">MAD homolog</shortName>
        <shortName evidence="7">Mothers against DPP homolog</shortName>
    </recommendedName>
    <alternativeName>
        <fullName evidence="7">SMAD family member</fullName>
    </alternativeName>
</protein>
<dbReference type="GO" id="GO:0051239">
    <property type="term" value="P:regulation of multicellular organismal process"/>
    <property type="evidence" value="ECO:0007669"/>
    <property type="project" value="UniProtKB-ARBA"/>
</dbReference>
<evidence type="ECO:0000256" key="4">
    <source>
        <dbReference type="ARBA" id="ARBA00023015"/>
    </source>
</evidence>
<keyword evidence="3" id="KW-0862">Zinc</keyword>
<dbReference type="InterPro" id="IPR013790">
    <property type="entry name" value="Dwarfin"/>
</dbReference>
<keyword evidence="5 7" id="KW-0804">Transcription</keyword>
<dbReference type="SMART" id="SM00524">
    <property type="entry name" value="DWB"/>
    <property type="match status" value="1"/>
</dbReference>
<dbReference type="GO" id="GO:0000978">
    <property type="term" value="F:RNA polymerase II cis-regulatory region sequence-specific DNA binding"/>
    <property type="evidence" value="ECO:0007669"/>
    <property type="project" value="TreeGrafter"/>
</dbReference>
<feature type="domain" description="MH2" evidence="10">
    <location>
        <begin position="376"/>
        <end position="571"/>
    </location>
</feature>
<evidence type="ECO:0000256" key="6">
    <source>
        <dbReference type="ARBA" id="ARBA00023242"/>
    </source>
</evidence>
<accession>A0A6V7X3N7</accession>
<proteinExistence type="inferred from homology"/>
<dbReference type="InterPro" id="IPR001132">
    <property type="entry name" value="SMAD_dom_Dwarfin-type"/>
</dbReference>
<evidence type="ECO:0000259" key="10">
    <source>
        <dbReference type="PROSITE" id="PS51076"/>
    </source>
</evidence>
<reference evidence="11 12" key="1">
    <citation type="submission" date="2020-08" db="EMBL/GenBank/DDBJ databases">
        <authorList>
            <person name="Koutsovoulos G."/>
            <person name="Danchin GJ E."/>
        </authorList>
    </citation>
    <scope>NUCLEOTIDE SEQUENCE [LARGE SCALE GENOMIC DNA]</scope>
</reference>
<gene>
    <name evidence="11" type="ORF">MENT_LOCUS46930</name>
</gene>
<feature type="region of interest" description="Disordered" evidence="8">
    <location>
        <begin position="221"/>
        <end position="240"/>
    </location>
</feature>
<dbReference type="GO" id="GO:0000981">
    <property type="term" value="F:DNA-binding transcription factor activity, RNA polymerase II-specific"/>
    <property type="evidence" value="ECO:0007669"/>
    <property type="project" value="TreeGrafter"/>
</dbReference>
<dbReference type="Gene3D" id="2.60.200.10">
    <property type="match status" value="1"/>
</dbReference>
<evidence type="ECO:0000259" key="9">
    <source>
        <dbReference type="PROSITE" id="PS51075"/>
    </source>
</evidence>
<feature type="compositionally biased region" description="Polar residues" evidence="8">
    <location>
        <begin position="284"/>
        <end position="304"/>
    </location>
</feature>
<dbReference type="InterPro" id="IPR008984">
    <property type="entry name" value="SMAD_FHA_dom_sf"/>
</dbReference>
<comment type="similarity">
    <text evidence="1 7">Belongs to the dwarfin/SMAD family.</text>
</comment>
<dbReference type="InterPro" id="IPR003619">
    <property type="entry name" value="MAD_homology1_Dwarfin-type"/>
</dbReference>
<dbReference type="GO" id="GO:0030154">
    <property type="term" value="P:cell differentiation"/>
    <property type="evidence" value="ECO:0007669"/>
    <property type="project" value="TreeGrafter"/>
</dbReference>
<organism evidence="11 12">
    <name type="scientific">Meloidogyne enterolobii</name>
    <name type="common">Root-knot nematode worm</name>
    <name type="synonym">Meloidogyne mayaguensis</name>
    <dbReference type="NCBI Taxonomy" id="390850"/>
    <lineage>
        <taxon>Eukaryota</taxon>
        <taxon>Metazoa</taxon>
        <taxon>Ecdysozoa</taxon>
        <taxon>Nematoda</taxon>
        <taxon>Chromadorea</taxon>
        <taxon>Rhabditida</taxon>
        <taxon>Tylenchina</taxon>
        <taxon>Tylenchomorpha</taxon>
        <taxon>Tylenchoidea</taxon>
        <taxon>Meloidogynidae</taxon>
        <taxon>Meloidogyninae</taxon>
        <taxon>Meloidogyne</taxon>
    </lineage>
</organism>
<feature type="compositionally biased region" description="Polar residues" evidence="8">
    <location>
        <begin position="224"/>
        <end position="240"/>
    </location>
</feature>
<dbReference type="InterPro" id="IPR013019">
    <property type="entry name" value="MAD_homology_MH1"/>
</dbReference>
<dbReference type="GO" id="GO:0070411">
    <property type="term" value="F:I-SMAD binding"/>
    <property type="evidence" value="ECO:0007669"/>
    <property type="project" value="TreeGrafter"/>
</dbReference>
<evidence type="ECO:0000256" key="1">
    <source>
        <dbReference type="ARBA" id="ARBA00005545"/>
    </source>
</evidence>
<dbReference type="GO" id="GO:0009653">
    <property type="term" value="P:anatomical structure morphogenesis"/>
    <property type="evidence" value="ECO:0007669"/>
    <property type="project" value="TreeGrafter"/>
</dbReference>
<dbReference type="PANTHER" id="PTHR13703">
    <property type="entry name" value="SMAD"/>
    <property type="match status" value="1"/>
</dbReference>
<dbReference type="InterPro" id="IPR017855">
    <property type="entry name" value="SMAD-like_dom_sf"/>
</dbReference>
<dbReference type="Pfam" id="PF03165">
    <property type="entry name" value="MH1"/>
    <property type="match status" value="1"/>
</dbReference>
<evidence type="ECO:0000256" key="8">
    <source>
        <dbReference type="SAM" id="MobiDB-lite"/>
    </source>
</evidence>
<name>A0A6V7X3N7_MELEN</name>
<comment type="subcellular location">
    <subcellularLocation>
        <location evidence="7">Cytoplasm</location>
    </subcellularLocation>
    <subcellularLocation>
        <location evidence="7">Nucleus</location>
    </subcellularLocation>
</comment>
<comment type="caution">
    <text evidence="11">The sequence shown here is derived from an EMBL/GenBank/DDBJ whole genome shotgun (WGS) entry which is preliminary data.</text>
</comment>
<dbReference type="GO" id="GO:0046872">
    <property type="term" value="F:metal ion binding"/>
    <property type="evidence" value="ECO:0007669"/>
    <property type="project" value="UniProtKB-KW"/>
</dbReference>
<dbReference type="SUPFAM" id="SSF49879">
    <property type="entry name" value="SMAD/FHA domain"/>
    <property type="match status" value="1"/>
</dbReference>
<dbReference type="Gene3D" id="3.90.520.10">
    <property type="entry name" value="SMAD MH1 domain"/>
    <property type="match status" value="1"/>
</dbReference>
<dbReference type="GO" id="GO:0005737">
    <property type="term" value="C:cytoplasm"/>
    <property type="evidence" value="ECO:0007669"/>
    <property type="project" value="UniProtKB-SubCell"/>
</dbReference>
<dbReference type="Proteomes" id="UP000580250">
    <property type="component" value="Unassembled WGS sequence"/>
</dbReference>
<evidence type="ECO:0000256" key="3">
    <source>
        <dbReference type="ARBA" id="ARBA00022833"/>
    </source>
</evidence>
<keyword evidence="7" id="KW-0963">Cytoplasm</keyword>
<dbReference type="GO" id="GO:0050793">
    <property type="term" value="P:regulation of developmental process"/>
    <property type="evidence" value="ECO:0007669"/>
    <property type="project" value="UniProtKB-ARBA"/>
</dbReference>
<dbReference type="AlphaFoldDB" id="A0A6V7X3N7"/>
<dbReference type="GO" id="GO:0045944">
    <property type="term" value="P:positive regulation of transcription by RNA polymerase II"/>
    <property type="evidence" value="ECO:0007669"/>
    <property type="project" value="TreeGrafter"/>
</dbReference>
<dbReference type="GO" id="GO:0071144">
    <property type="term" value="C:heteromeric SMAD protein complex"/>
    <property type="evidence" value="ECO:0007669"/>
    <property type="project" value="TreeGrafter"/>
</dbReference>
<dbReference type="GO" id="GO:0009791">
    <property type="term" value="P:post-embryonic development"/>
    <property type="evidence" value="ECO:0007669"/>
    <property type="project" value="UniProtKB-ARBA"/>
</dbReference>
<feature type="region of interest" description="Disordered" evidence="8">
    <location>
        <begin position="262"/>
        <end position="304"/>
    </location>
</feature>
<dbReference type="GO" id="GO:0060395">
    <property type="term" value="P:SMAD protein signal transduction"/>
    <property type="evidence" value="ECO:0007669"/>
    <property type="project" value="TreeGrafter"/>
</dbReference>
<evidence type="ECO:0000256" key="2">
    <source>
        <dbReference type="ARBA" id="ARBA00022723"/>
    </source>
</evidence>
<evidence type="ECO:0000313" key="11">
    <source>
        <dbReference type="EMBL" id="CAD2193946.1"/>
    </source>
</evidence>
<keyword evidence="6 7" id="KW-0539">Nucleus</keyword>
<dbReference type="EMBL" id="CAJEWN010001070">
    <property type="protein sequence ID" value="CAD2193946.1"/>
    <property type="molecule type" value="Genomic_DNA"/>
</dbReference>
<evidence type="ECO:0000256" key="7">
    <source>
        <dbReference type="RuleBase" id="RU361195"/>
    </source>
</evidence>
<dbReference type="SUPFAM" id="SSF56366">
    <property type="entry name" value="SMAD MH1 domain"/>
    <property type="match status" value="1"/>
</dbReference>
<dbReference type="OrthoDB" id="5794312at2759"/>
<dbReference type="InterPro" id="IPR036578">
    <property type="entry name" value="SMAD_MH1_sf"/>
</dbReference>
<dbReference type="PROSITE" id="PS51075">
    <property type="entry name" value="MH1"/>
    <property type="match status" value="1"/>
</dbReference>
<dbReference type="GO" id="GO:0032924">
    <property type="term" value="P:activin receptor signaling pathway"/>
    <property type="evidence" value="ECO:0007669"/>
    <property type="project" value="TreeGrafter"/>
</dbReference>